<dbReference type="InterPro" id="IPR010286">
    <property type="entry name" value="METTL16/RlmF"/>
</dbReference>
<name>A0A1J9R1J0_9PEZI</name>
<organism evidence="4 5">
    <name type="scientific">Diplodia corticola</name>
    <dbReference type="NCBI Taxonomy" id="236234"/>
    <lineage>
        <taxon>Eukaryota</taxon>
        <taxon>Fungi</taxon>
        <taxon>Dikarya</taxon>
        <taxon>Ascomycota</taxon>
        <taxon>Pezizomycotina</taxon>
        <taxon>Dothideomycetes</taxon>
        <taxon>Dothideomycetes incertae sedis</taxon>
        <taxon>Botryosphaeriales</taxon>
        <taxon>Botryosphaeriaceae</taxon>
        <taxon>Diplodia</taxon>
    </lineage>
</organism>
<dbReference type="CDD" id="cd02440">
    <property type="entry name" value="AdoMet_MTases"/>
    <property type="match status" value="1"/>
</dbReference>
<keyword evidence="1" id="KW-0489">Methyltransferase</keyword>
<dbReference type="GO" id="GO:0070475">
    <property type="term" value="P:rRNA base methylation"/>
    <property type="evidence" value="ECO:0007669"/>
    <property type="project" value="TreeGrafter"/>
</dbReference>
<dbReference type="GO" id="GO:0005634">
    <property type="term" value="C:nucleus"/>
    <property type="evidence" value="ECO:0007669"/>
    <property type="project" value="TreeGrafter"/>
</dbReference>
<dbReference type="PANTHER" id="PTHR13393:SF0">
    <property type="entry name" value="RNA N6-ADENOSINE-METHYLTRANSFERASE METTL16"/>
    <property type="match status" value="1"/>
</dbReference>
<protein>
    <recommendedName>
        <fullName evidence="6">U6 small nuclear RNA (adenine-(43)-N(6))-methyltransferase</fullName>
    </recommendedName>
</protein>
<evidence type="ECO:0000256" key="3">
    <source>
        <dbReference type="SAM" id="MobiDB-lite"/>
    </source>
</evidence>
<dbReference type="GO" id="GO:0008168">
    <property type="term" value="F:methyltransferase activity"/>
    <property type="evidence" value="ECO:0007669"/>
    <property type="project" value="UniProtKB-KW"/>
</dbReference>
<evidence type="ECO:0000256" key="1">
    <source>
        <dbReference type="ARBA" id="ARBA00022603"/>
    </source>
</evidence>
<dbReference type="Gene3D" id="3.40.50.150">
    <property type="entry name" value="Vaccinia Virus protein VP39"/>
    <property type="match status" value="1"/>
</dbReference>
<dbReference type="AlphaFoldDB" id="A0A1J9R1J0"/>
<dbReference type="RefSeq" id="XP_020130717.1">
    <property type="nucleotide sequence ID" value="XM_020273028.1"/>
</dbReference>
<dbReference type="InterPro" id="IPR029063">
    <property type="entry name" value="SAM-dependent_MTases_sf"/>
</dbReference>
<evidence type="ECO:0000256" key="2">
    <source>
        <dbReference type="ARBA" id="ARBA00022679"/>
    </source>
</evidence>
<keyword evidence="2" id="KW-0808">Transferase</keyword>
<dbReference type="OrthoDB" id="514248at2759"/>
<evidence type="ECO:0000313" key="4">
    <source>
        <dbReference type="EMBL" id="OJD34457.1"/>
    </source>
</evidence>
<dbReference type="GeneID" id="31013288"/>
<dbReference type="STRING" id="236234.A0A1J9R1J0"/>
<keyword evidence="5" id="KW-1185">Reference proteome</keyword>
<gene>
    <name evidence="4" type="ORF">BKCO1_2300076</name>
</gene>
<feature type="region of interest" description="Disordered" evidence="3">
    <location>
        <begin position="355"/>
        <end position="383"/>
    </location>
</feature>
<accession>A0A1J9R1J0</accession>
<dbReference type="Pfam" id="PF05971">
    <property type="entry name" value="Methyltransf_10"/>
    <property type="match status" value="1"/>
</dbReference>
<dbReference type="EMBL" id="MNUE01000023">
    <property type="protein sequence ID" value="OJD34457.1"/>
    <property type="molecule type" value="Genomic_DNA"/>
</dbReference>
<dbReference type="SUPFAM" id="SSF53335">
    <property type="entry name" value="S-adenosyl-L-methionine-dependent methyltransferases"/>
    <property type="match status" value="1"/>
</dbReference>
<evidence type="ECO:0000313" key="5">
    <source>
        <dbReference type="Proteomes" id="UP000183809"/>
    </source>
</evidence>
<sequence>MLHGEEDPDLTEIRSTAKDKVDFHDPRAVRQLTASLLRRDFDLTVDLPPDRLCPPTSRYLYVRWIQDLVESINPSYYDRFDTTSTSPPPNPYKDRQVIGLDIGCGASCIYTLLALRTRPKWRMNATDIDLLNFSHALRNVQANGFSARCHVMKTKRDGPLIPLVALELDQLDFTICNPPFFSSIAEWKASISGEGKDKGPNSVCTGAEVEMVTEGGDLGFVLRMVEESCVLKEKVAWYTSMLGKLSSTVKLVEKLRELGCRNWAVCCLGAQHKTRRWAVGWSWRDLRPRTEIARRDMNIKHILPLPTDYKLPISDVPMERFAKAIDETMHNLALQWKWNEELRLGYGRATKNVWSRSARRKRKREDGAKQPTNSKAAEPKDESGNEIALGFEISVQADELLIRWVQGQEQVLFESFCGMMKQTLQPMLAKPQKERNIKKEQ</sequence>
<proteinExistence type="predicted"/>
<comment type="caution">
    <text evidence="4">The sequence shown here is derived from an EMBL/GenBank/DDBJ whole genome shotgun (WGS) entry which is preliminary data.</text>
</comment>
<evidence type="ECO:0008006" key="6">
    <source>
        <dbReference type="Google" id="ProtNLM"/>
    </source>
</evidence>
<reference evidence="4 5" key="1">
    <citation type="submission" date="2016-10" db="EMBL/GenBank/DDBJ databases">
        <title>Proteomics and genomics reveal pathogen-plant mechanisms compatible with a hemibiotrophic lifestyle of Diplodia corticola.</title>
        <authorList>
            <person name="Fernandes I."/>
            <person name="De Jonge R."/>
            <person name="Van De Peer Y."/>
            <person name="Devreese B."/>
            <person name="Alves A."/>
            <person name="Esteves A.C."/>
        </authorList>
    </citation>
    <scope>NUCLEOTIDE SEQUENCE [LARGE SCALE GENOMIC DNA]</scope>
    <source>
        <strain evidence="4 5">CBS 112549</strain>
    </source>
</reference>
<dbReference type="PANTHER" id="PTHR13393">
    <property type="entry name" value="SAM-DEPENDENT METHYLTRANSFERASE"/>
    <property type="match status" value="1"/>
</dbReference>
<dbReference type="Proteomes" id="UP000183809">
    <property type="component" value="Unassembled WGS sequence"/>
</dbReference>